<name>A0A8S0FGH5_ECOLX</name>
<evidence type="ECO:0000313" key="1">
    <source>
        <dbReference type="EMBL" id="BBU79816.1"/>
    </source>
</evidence>
<proteinExistence type="predicted"/>
<dbReference type="Proteomes" id="UP000467488">
    <property type="component" value="Chromosome"/>
</dbReference>
<reference evidence="1 2" key="1">
    <citation type="submission" date="2020-01" db="EMBL/GenBank/DDBJ databases">
        <title>Dynamics of blaIMP-6 dissemination in carbapenem resistant Enterobacteriacea isolated from regional surveillance in Osaka, Japan.</title>
        <authorList>
            <person name="Abe R."/>
            <person name="Akeda Y."/>
            <person name="Sugawara Y."/>
            <person name="Yamamoto N."/>
            <person name="Tomono K."/>
            <person name="Takeuchi D."/>
            <person name="Kawahara R."/>
            <person name="Hamada S."/>
        </authorList>
    </citation>
    <scope>NUCLEOTIDE SEQUENCE [LARGE SCALE GENOMIC DNA]</scope>
    <source>
        <strain evidence="1 2">E300</strain>
    </source>
</reference>
<organism evidence="1 2">
    <name type="scientific">Escherichia coli</name>
    <dbReference type="NCBI Taxonomy" id="562"/>
    <lineage>
        <taxon>Bacteria</taxon>
        <taxon>Pseudomonadati</taxon>
        <taxon>Pseudomonadota</taxon>
        <taxon>Gammaproteobacteria</taxon>
        <taxon>Enterobacterales</taxon>
        <taxon>Enterobacteriaceae</taxon>
        <taxon>Escherichia</taxon>
    </lineage>
</organism>
<gene>
    <name evidence="1" type="ORF">EIMP300_12160</name>
</gene>
<dbReference type="AlphaFoldDB" id="A0A8S0FGH5"/>
<evidence type="ECO:0000313" key="2">
    <source>
        <dbReference type="Proteomes" id="UP000467488"/>
    </source>
</evidence>
<sequence>MAIKSPPGLIPLSHLSGEELLAHLRFNRVTDEKGRYLPFDELQYRIKKGENVDVAWTLTRLARNAAIQRINYCNEAGEQAGFNITPVIAEACELVDH</sequence>
<evidence type="ECO:0008006" key="3">
    <source>
        <dbReference type="Google" id="ProtNLM"/>
    </source>
</evidence>
<dbReference type="EMBL" id="AP022360">
    <property type="protein sequence ID" value="BBU79816.1"/>
    <property type="molecule type" value="Genomic_DNA"/>
</dbReference>
<accession>A0A8S0FGH5</accession>
<protein>
    <recommendedName>
        <fullName evidence="3">Fic family protein</fullName>
    </recommendedName>
</protein>